<keyword evidence="1" id="KW-0732">Signal</keyword>
<dbReference type="InterPro" id="IPR011990">
    <property type="entry name" value="TPR-like_helical_dom_sf"/>
</dbReference>
<gene>
    <name evidence="2" type="ORF">GGR43_002941</name>
</gene>
<feature type="chain" id="PRO_5030959195" evidence="1">
    <location>
        <begin position="29"/>
        <end position="429"/>
    </location>
</feature>
<organism evidence="2 3">
    <name type="scientific">Sphingobium jiangsuense</name>
    <dbReference type="NCBI Taxonomy" id="870476"/>
    <lineage>
        <taxon>Bacteria</taxon>
        <taxon>Pseudomonadati</taxon>
        <taxon>Pseudomonadota</taxon>
        <taxon>Alphaproteobacteria</taxon>
        <taxon>Sphingomonadales</taxon>
        <taxon>Sphingomonadaceae</taxon>
        <taxon>Sphingobium</taxon>
    </lineage>
</organism>
<keyword evidence="3" id="KW-1185">Reference proteome</keyword>
<dbReference type="Proteomes" id="UP000571950">
    <property type="component" value="Unassembled WGS sequence"/>
</dbReference>
<sequence length="429" mass="44572">MRFVSPVALGLMLAVGGASVGVSAPALAKEAKKEASDAPKLKLSKDFVPAITKANEAVAKKDVEGAKAAMAAALPLATTNDDKYQYYAILLNLSITANDAAMQGEALKGMLDTGLVPQLQQGQFNTVVANNALGAKDYDTAIAYATKAQQLGYKPDQVSPVLAQAIWGKGGNNPQEISRGLAVFKQGIDAMKASGQEVPAQWYQVGVSKAAAVNAPELKDWANMAYESAPTGENLRTVLRVFQRENPTMSNRENLDLLRLMNVSGGLAVKPDYLEYAEMAFKGGLYGEVKSSIDAGRAKGVLSAADGTEYYSVATQRMASDKASLASAAADAAKAANGKVASATADAYMGYGDYAKAIPLFETALQKGGIDVAEVNTRLGIAKALSGDNAGALAAFGKVTTGSRAGIAQAWSKWVQNKSRATTAAAPAS</sequence>
<evidence type="ECO:0000313" key="2">
    <source>
        <dbReference type="EMBL" id="MBB3927218.1"/>
    </source>
</evidence>
<proteinExistence type="predicted"/>
<protein>
    <submittedName>
        <fullName evidence="2">Tetratricopeptide (TPR) repeat protein</fullName>
    </submittedName>
</protein>
<evidence type="ECO:0000256" key="1">
    <source>
        <dbReference type="SAM" id="SignalP"/>
    </source>
</evidence>
<reference evidence="2 3" key="1">
    <citation type="submission" date="2020-08" db="EMBL/GenBank/DDBJ databases">
        <title>Genomic Encyclopedia of Type Strains, Phase IV (KMG-IV): sequencing the most valuable type-strain genomes for metagenomic binning, comparative biology and taxonomic classification.</title>
        <authorList>
            <person name="Goeker M."/>
        </authorList>
    </citation>
    <scope>NUCLEOTIDE SEQUENCE [LARGE SCALE GENOMIC DNA]</scope>
    <source>
        <strain evidence="2 3">DSM 26189</strain>
    </source>
</reference>
<accession>A0A7W6BR30</accession>
<dbReference type="SUPFAM" id="SSF48452">
    <property type="entry name" value="TPR-like"/>
    <property type="match status" value="1"/>
</dbReference>
<evidence type="ECO:0000313" key="3">
    <source>
        <dbReference type="Proteomes" id="UP000571950"/>
    </source>
</evidence>
<comment type="caution">
    <text evidence="2">The sequence shown here is derived from an EMBL/GenBank/DDBJ whole genome shotgun (WGS) entry which is preliminary data.</text>
</comment>
<dbReference type="AlphaFoldDB" id="A0A7W6BR30"/>
<dbReference type="EMBL" id="JACIDT010000010">
    <property type="protein sequence ID" value="MBB3927218.1"/>
    <property type="molecule type" value="Genomic_DNA"/>
</dbReference>
<dbReference type="RefSeq" id="WP_246343770.1">
    <property type="nucleotide sequence ID" value="NZ_BSPS01000013.1"/>
</dbReference>
<name>A0A7W6BR30_9SPHN</name>
<feature type="signal peptide" evidence="1">
    <location>
        <begin position="1"/>
        <end position="28"/>
    </location>
</feature>